<protein>
    <submittedName>
        <fullName evidence="1">Uncharacterized protein</fullName>
    </submittedName>
</protein>
<evidence type="ECO:0000313" key="2">
    <source>
        <dbReference type="Proteomes" id="UP000030377"/>
    </source>
</evidence>
<reference evidence="1 2" key="1">
    <citation type="submission" date="2014-09" db="EMBL/GenBank/DDBJ databases">
        <title>Draft genome of Bradyrhizobium japonicum Is-34.</title>
        <authorList>
            <person name="Tsurumaru H."/>
            <person name="Yamakawa T."/>
            <person name="Hashimoto S."/>
            <person name="Okizaki K."/>
            <person name="Kanesaki Y."/>
            <person name="Yoshikawa H."/>
            <person name="Yajima S."/>
        </authorList>
    </citation>
    <scope>NUCLEOTIDE SEQUENCE [LARGE SCALE GENOMIC DNA]</scope>
    <source>
        <strain evidence="1 2">Is-34</strain>
    </source>
</reference>
<sequence length="73" mass="8535">MRLVATRKYSFIAVQTLTECQACDSLFKVAENEFVLHMNSDEASEDERLVWLDSRAALLWINQTTDEYGMNWE</sequence>
<comment type="caution">
    <text evidence="1">The sequence shown here is derived from an EMBL/GenBank/DDBJ whole genome shotgun (WGS) entry which is preliminary data.</text>
</comment>
<proteinExistence type="predicted"/>
<evidence type="ECO:0000313" key="1">
    <source>
        <dbReference type="EMBL" id="KGT75004.1"/>
    </source>
</evidence>
<organism evidence="1 2">
    <name type="scientific">Bradyrhizobium japonicum</name>
    <dbReference type="NCBI Taxonomy" id="375"/>
    <lineage>
        <taxon>Bacteria</taxon>
        <taxon>Pseudomonadati</taxon>
        <taxon>Pseudomonadota</taxon>
        <taxon>Alphaproteobacteria</taxon>
        <taxon>Hyphomicrobiales</taxon>
        <taxon>Nitrobacteraceae</taxon>
        <taxon>Bradyrhizobium</taxon>
    </lineage>
</organism>
<dbReference type="AlphaFoldDB" id="A0A0A3XP43"/>
<dbReference type="Proteomes" id="UP000030377">
    <property type="component" value="Unassembled WGS sequence"/>
</dbReference>
<dbReference type="EMBL" id="JRPN01000028">
    <property type="protein sequence ID" value="KGT75004.1"/>
    <property type="molecule type" value="Genomic_DNA"/>
</dbReference>
<gene>
    <name evidence="1" type="ORF">MA20_37325</name>
</gene>
<name>A0A0A3XP43_BRAJP</name>
<accession>A0A0A3XP43</accession>
<dbReference type="RefSeq" id="WP_028155952.1">
    <property type="nucleotide sequence ID" value="NZ_JANUDC010000001.1"/>
</dbReference>